<dbReference type="GO" id="GO:0006529">
    <property type="term" value="P:asparagine biosynthetic process"/>
    <property type="evidence" value="ECO:0007669"/>
    <property type="project" value="UniProtKB-KW"/>
</dbReference>
<gene>
    <name evidence="6" type="ORF">K489DRAFT_376963</name>
</gene>
<dbReference type="GeneID" id="54361843"/>
<evidence type="ECO:0000256" key="1">
    <source>
        <dbReference type="ARBA" id="ARBA00022605"/>
    </source>
</evidence>
<dbReference type="PANTHER" id="PTHR45937:SF1">
    <property type="entry name" value="ASPARAGINE SYNTHETASE DOMAIN-CONTAINING PROTEIN 1"/>
    <property type="match status" value="1"/>
</dbReference>
<dbReference type="CDD" id="cd01991">
    <property type="entry name" value="Asn_synthase_B_C"/>
    <property type="match status" value="1"/>
</dbReference>
<evidence type="ECO:0000313" key="6">
    <source>
        <dbReference type="RefSeq" id="XP_033463573.1"/>
    </source>
</evidence>
<reference evidence="6" key="3">
    <citation type="submission" date="2025-08" db="UniProtKB">
        <authorList>
            <consortium name="RefSeq"/>
        </authorList>
    </citation>
    <scope>IDENTIFICATION</scope>
    <source>
        <strain evidence="6">CBS 342.82</strain>
    </source>
</reference>
<organism evidence="6">
    <name type="scientific">Dissoconium aciculare CBS 342.82</name>
    <dbReference type="NCBI Taxonomy" id="1314786"/>
    <lineage>
        <taxon>Eukaryota</taxon>
        <taxon>Fungi</taxon>
        <taxon>Dikarya</taxon>
        <taxon>Ascomycota</taxon>
        <taxon>Pezizomycotina</taxon>
        <taxon>Dothideomycetes</taxon>
        <taxon>Dothideomycetidae</taxon>
        <taxon>Mycosphaerellales</taxon>
        <taxon>Dissoconiaceae</taxon>
        <taxon>Dissoconium</taxon>
    </lineage>
</organism>
<reference evidence="6" key="1">
    <citation type="submission" date="2020-01" db="EMBL/GenBank/DDBJ databases">
        <authorList>
            <consortium name="DOE Joint Genome Institute"/>
            <person name="Haridas S."/>
            <person name="Albert R."/>
            <person name="Binder M."/>
            <person name="Bloem J."/>
            <person name="Labutti K."/>
            <person name="Salamov A."/>
            <person name="Andreopoulos B."/>
            <person name="Baker S.E."/>
            <person name="Barry K."/>
            <person name="Bills G."/>
            <person name="Bluhm B.H."/>
            <person name="Cannon C."/>
            <person name="Castanera R."/>
            <person name="Culley D.E."/>
            <person name="Daum C."/>
            <person name="Ezra D."/>
            <person name="Gonzalez J.B."/>
            <person name="Henrissat B."/>
            <person name="Kuo A."/>
            <person name="Liang C."/>
            <person name="Lipzen A."/>
            <person name="Lutzoni F."/>
            <person name="Magnuson J."/>
            <person name="Mondo S."/>
            <person name="Nolan M."/>
            <person name="Ohm R."/>
            <person name="Pangilinan J."/>
            <person name="Park H.-J."/>
            <person name="Ramirez L."/>
            <person name="Alfaro M."/>
            <person name="Sun H."/>
            <person name="Tritt A."/>
            <person name="Yoshinaga Y."/>
            <person name="Zwiers L.-H."/>
            <person name="Turgeon B.G."/>
            <person name="Goodwin S.B."/>
            <person name="Spatafora J.W."/>
            <person name="Crous P.W."/>
            <person name="Grigoriev I.V."/>
        </authorList>
    </citation>
    <scope>NUCLEOTIDE SEQUENCE</scope>
    <source>
        <strain evidence="6">CBS 342.82</strain>
    </source>
</reference>
<keyword evidence="1" id="KW-0028">Amino-acid biosynthesis</keyword>
<feature type="domain" description="Asparagine synthetase" evidence="4">
    <location>
        <begin position="189"/>
        <end position="215"/>
    </location>
</feature>
<dbReference type="GO" id="GO:0004066">
    <property type="term" value="F:asparagine synthase (glutamine-hydrolyzing) activity"/>
    <property type="evidence" value="ECO:0007669"/>
    <property type="project" value="InterPro"/>
</dbReference>
<dbReference type="Pfam" id="PF00733">
    <property type="entry name" value="Asn_synthase"/>
    <property type="match status" value="2"/>
</dbReference>
<accession>A0A6J3MI09</accession>
<protein>
    <submittedName>
        <fullName evidence="6">Asparagine synthase</fullName>
    </submittedName>
</protein>
<dbReference type="Proteomes" id="UP000504637">
    <property type="component" value="Unplaced"/>
</dbReference>
<evidence type="ECO:0000256" key="3">
    <source>
        <dbReference type="ARBA" id="ARBA00022962"/>
    </source>
</evidence>
<dbReference type="InterPro" id="IPR001962">
    <property type="entry name" value="Asn_synthase"/>
</dbReference>
<dbReference type="InterPro" id="IPR051857">
    <property type="entry name" value="Asn_synthetase_domain"/>
</dbReference>
<keyword evidence="3" id="KW-0315">Glutamine amidotransferase</keyword>
<keyword evidence="5" id="KW-1185">Reference proteome</keyword>
<feature type="domain" description="Asparagine synthetase" evidence="4">
    <location>
        <begin position="224"/>
        <end position="275"/>
    </location>
</feature>
<dbReference type="AlphaFoldDB" id="A0A6J3MI09"/>
<dbReference type="PANTHER" id="PTHR45937">
    <property type="entry name" value="ASPARAGINE SYNTHETASE DOMAIN-CONTAINING PROTEIN 1"/>
    <property type="match status" value="1"/>
</dbReference>
<name>A0A6J3MI09_9PEZI</name>
<evidence type="ECO:0000313" key="5">
    <source>
        <dbReference type="Proteomes" id="UP000504637"/>
    </source>
</evidence>
<sequence length="339" mass="37390">MNRLIPSTIPFLSANTPAVSKLESLLYASLRPRITGIPDPPQAQQGINVPGVRIAILFSGGLDCSVLARLVHDLLPANEAVDLINVAFENPRVHKLARDNPYEACPDRITGRASFDELATVCSDRQWRFLAVNVPYSETQQHRPEIANLMHPHNTEMDLSIASALYFAARGSGTLARRSNPKPRAYTTSARVLLSGLGADELFAGYTRHATAFKRAGHVGLLDEIELDVGRLGKRNLGRDDRVISHWGREARFPFLDEELVAWALSVPLTEKCDFGAEDTEVENDDDSRRLESGKKVLRCLAWRLGLKAAAAEKKRAIQFGARTAKMETGRTKGTQVLS</sequence>
<proteinExistence type="predicted"/>
<keyword evidence="2" id="KW-0061">Asparagine biosynthesis</keyword>
<reference evidence="6" key="2">
    <citation type="submission" date="2020-04" db="EMBL/GenBank/DDBJ databases">
        <authorList>
            <consortium name="NCBI Genome Project"/>
        </authorList>
    </citation>
    <scope>NUCLEOTIDE SEQUENCE</scope>
    <source>
        <strain evidence="6">CBS 342.82</strain>
    </source>
</reference>
<evidence type="ECO:0000256" key="2">
    <source>
        <dbReference type="ARBA" id="ARBA00022888"/>
    </source>
</evidence>
<dbReference type="InterPro" id="IPR014729">
    <property type="entry name" value="Rossmann-like_a/b/a_fold"/>
</dbReference>
<dbReference type="OrthoDB" id="10252281at2759"/>
<dbReference type="RefSeq" id="XP_033463573.1">
    <property type="nucleotide sequence ID" value="XM_033604043.1"/>
</dbReference>
<evidence type="ECO:0000259" key="4">
    <source>
        <dbReference type="Pfam" id="PF00733"/>
    </source>
</evidence>
<dbReference type="SUPFAM" id="SSF52402">
    <property type="entry name" value="Adenine nucleotide alpha hydrolases-like"/>
    <property type="match status" value="1"/>
</dbReference>
<dbReference type="Gene3D" id="3.40.50.620">
    <property type="entry name" value="HUPs"/>
    <property type="match status" value="1"/>
</dbReference>